<dbReference type="PANTHER" id="PTHR11361:SF21">
    <property type="entry name" value="MUTS PROTEIN HOMOLOG 4"/>
    <property type="match status" value="1"/>
</dbReference>
<evidence type="ECO:0000313" key="11">
    <source>
        <dbReference type="EMBL" id="KAK4514927.1"/>
    </source>
</evidence>
<dbReference type="GO" id="GO:0007131">
    <property type="term" value="P:reciprocal meiotic recombination"/>
    <property type="evidence" value="ECO:0007669"/>
    <property type="project" value="TreeGrafter"/>
</dbReference>
<dbReference type="InterPro" id="IPR027417">
    <property type="entry name" value="P-loop_NTPase"/>
</dbReference>
<dbReference type="Pfam" id="PF05190">
    <property type="entry name" value="MutS_IV"/>
    <property type="match status" value="1"/>
</dbReference>
<dbReference type="Pfam" id="PF00488">
    <property type="entry name" value="MutS_V"/>
    <property type="match status" value="1"/>
</dbReference>
<comment type="caution">
    <text evidence="11">The sequence shown here is derived from an EMBL/GenBank/DDBJ whole genome shotgun (WGS) entry which is preliminary data.</text>
</comment>
<dbReference type="InterPro" id="IPR017261">
    <property type="entry name" value="DNA_mismatch_repair_MutS/MSH"/>
</dbReference>
<dbReference type="InterPro" id="IPR007861">
    <property type="entry name" value="DNA_mismatch_repair_MutS_clamp"/>
</dbReference>
<keyword evidence="5" id="KW-0238">DNA-binding</keyword>
<dbReference type="SUPFAM" id="SSF48334">
    <property type="entry name" value="DNA repair protein MutS, domain III"/>
    <property type="match status" value="1"/>
</dbReference>
<dbReference type="InterPro" id="IPR007696">
    <property type="entry name" value="DNA_mismatch_repair_MutS_core"/>
</dbReference>
<dbReference type="SMART" id="SM00533">
    <property type="entry name" value="MUTSd"/>
    <property type="match status" value="1"/>
</dbReference>
<name>A0AAN7I0F2_9FUNG</name>
<evidence type="ECO:0000256" key="5">
    <source>
        <dbReference type="ARBA" id="ARBA00023125"/>
    </source>
</evidence>
<evidence type="ECO:0000256" key="2">
    <source>
        <dbReference type="ARBA" id="ARBA00022151"/>
    </source>
</evidence>
<dbReference type="GO" id="GO:0140664">
    <property type="term" value="F:ATP-dependent DNA damage sensor activity"/>
    <property type="evidence" value="ECO:0007669"/>
    <property type="project" value="InterPro"/>
</dbReference>
<evidence type="ECO:0000259" key="10">
    <source>
        <dbReference type="SMART" id="SM00534"/>
    </source>
</evidence>
<reference evidence="11 12" key="1">
    <citation type="submission" date="2022-11" db="EMBL/GenBank/DDBJ databases">
        <title>Mucor velutinosus strain NIH1002 WGS.</title>
        <authorList>
            <person name="Subramanian P."/>
            <person name="Mullikin J.C."/>
            <person name="Segre J.A."/>
            <person name="Zelazny A.M."/>
        </authorList>
    </citation>
    <scope>NUCLEOTIDE SEQUENCE [LARGE SCALE GENOMIC DNA]</scope>
    <source>
        <strain evidence="11 12">NIH1002</strain>
    </source>
</reference>
<dbReference type="FunFam" id="3.40.50.300:FF:000870">
    <property type="entry name" value="MutS protein homolog 4"/>
    <property type="match status" value="1"/>
</dbReference>
<dbReference type="CDD" id="cd03243">
    <property type="entry name" value="ABC_MutS_homologs"/>
    <property type="match status" value="1"/>
</dbReference>
<dbReference type="Gene3D" id="3.30.420.110">
    <property type="entry name" value="MutS, connector domain"/>
    <property type="match status" value="1"/>
</dbReference>
<proteinExistence type="inferred from homology"/>
<dbReference type="EMBL" id="JASEJX010000015">
    <property type="protein sequence ID" value="KAK4514927.1"/>
    <property type="molecule type" value="Genomic_DNA"/>
</dbReference>
<evidence type="ECO:0000256" key="7">
    <source>
        <dbReference type="ARBA" id="ARBA00073774"/>
    </source>
</evidence>
<dbReference type="SUPFAM" id="SSF53150">
    <property type="entry name" value="DNA repair protein MutS, domain II"/>
    <property type="match status" value="1"/>
</dbReference>
<keyword evidence="6" id="KW-0469">Meiosis</keyword>
<evidence type="ECO:0000256" key="3">
    <source>
        <dbReference type="ARBA" id="ARBA00022741"/>
    </source>
</evidence>
<dbReference type="InterPro" id="IPR036678">
    <property type="entry name" value="MutS_con_dom_sf"/>
</dbReference>
<evidence type="ECO:0000259" key="9">
    <source>
        <dbReference type="SMART" id="SM00533"/>
    </source>
</evidence>
<dbReference type="GO" id="GO:0005524">
    <property type="term" value="F:ATP binding"/>
    <property type="evidence" value="ECO:0007669"/>
    <property type="project" value="UniProtKB-KW"/>
</dbReference>
<evidence type="ECO:0000256" key="4">
    <source>
        <dbReference type="ARBA" id="ARBA00022840"/>
    </source>
</evidence>
<evidence type="ECO:0000313" key="12">
    <source>
        <dbReference type="Proteomes" id="UP001304243"/>
    </source>
</evidence>
<dbReference type="GO" id="GO:0005634">
    <property type="term" value="C:nucleus"/>
    <property type="evidence" value="ECO:0007669"/>
    <property type="project" value="TreeGrafter"/>
</dbReference>
<dbReference type="PANTHER" id="PTHR11361">
    <property type="entry name" value="DNA MISMATCH REPAIR PROTEIN MUTS FAMILY MEMBER"/>
    <property type="match status" value="1"/>
</dbReference>
<dbReference type="InterPro" id="IPR000432">
    <property type="entry name" value="DNA_mismatch_repair_MutS_C"/>
</dbReference>
<gene>
    <name evidence="11" type="primary">CYT2</name>
    <name evidence="11" type="ORF">ATC70_002534</name>
</gene>
<keyword evidence="12" id="KW-1185">Reference proteome</keyword>
<dbReference type="Gene3D" id="1.10.1420.10">
    <property type="match status" value="2"/>
</dbReference>
<dbReference type="InterPro" id="IPR045076">
    <property type="entry name" value="MutS"/>
</dbReference>
<comment type="similarity">
    <text evidence="1">Belongs to the DNA mismatch repair MutS family.</text>
</comment>
<evidence type="ECO:0000256" key="1">
    <source>
        <dbReference type="ARBA" id="ARBA00006271"/>
    </source>
</evidence>
<evidence type="ECO:0000256" key="6">
    <source>
        <dbReference type="ARBA" id="ARBA00023254"/>
    </source>
</evidence>
<feature type="domain" description="DNA mismatch repair proteins mutS family" evidence="10">
    <location>
        <begin position="564"/>
        <end position="758"/>
    </location>
</feature>
<feature type="compositionally biased region" description="Low complexity" evidence="8">
    <location>
        <begin position="15"/>
        <end position="29"/>
    </location>
</feature>
<keyword evidence="4" id="KW-0067">ATP-binding</keyword>
<dbReference type="PIRSF" id="PIRSF037677">
    <property type="entry name" value="DNA_mis_repair_Msh6"/>
    <property type="match status" value="1"/>
</dbReference>
<keyword evidence="3" id="KW-0547">Nucleotide-binding</keyword>
<protein>
    <recommendedName>
        <fullName evidence="2 7">DNA mismatch repair protein MSH3</fullName>
    </recommendedName>
    <alternativeName>
        <fullName evidence="2 7">DNA mismatch repair protein MSH3</fullName>
    </alternativeName>
</protein>
<sequence length="823" mass="92006">MLRRPQSGYTSNRPGTATTSYRRPTTTGTNSRPPKRIMAIAEGRGVAAEVGICVFDINSCEVELSQMADSLSFSRTLQSVNLYEPQKIVMPLHAETSALSENKLSALLQQHYSHIPITTLPKKYFNDEKGKQHIVDFSMQEDVAGLLCGVSTKHFCLAALASAFQHVFETEGCSFANHTIKFTYKGAEGTMLIDTITAKNLELVHNTAHTHSKRNTLLGILDYTLTPMGKRLLRTNILQPPCSLQITDDRLDTLEELCQNEECIYNIQSSLKQLVDIDSIISFIVKVPVTHPQHNSVFTVQYSEQKINHIVHLKQVTKSIKAIAQSLPEHVKNPLSRDQQAPPCKLLHTIYNVLSNRVFDELEAAINGIINEDIGVEKSSLGIRNQKCYAVKSGVNGLLDVARQTYKETTEDIYNLITTYAETYKLKIKLDYTVSRGYGISMPTSQLTGDAQLPDVFINVIQKKKTLQFTTLELTSLNLTPTARTVTQLLQVFRDHINALYKSSEAIALLDFLTSLASYKLNSINLVRPEFSNTLAIKSGRHPILECILLIPVVPNDTFASLSSSFQFITGPNMSGKSTYLKQVALLAIMAQIGSFVPADYASFRLCDQMLSRLANENTFSDIGTSSFMSEMREIAYLLQHVTSNSIVLVDELGRGTSPEDALGISGAVCEDLARTRAFCFFATHLHELTCTLDIYSNVVNLQFKVNVTKTNEKDCTVDYQYKIEDGRLATENHYGLQTAQILGLPTEVLNCAYKIVTDLGGNRRNLTLRQTNEQHNLTRERKLLWFADKILQLGQASTASNTEQLRSELESLQDSMRRETFY</sequence>
<dbReference type="GeneID" id="89946236"/>
<evidence type="ECO:0000256" key="8">
    <source>
        <dbReference type="SAM" id="MobiDB-lite"/>
    </source>
</evidence>
<dbReference type="Gene3D" id="3.40.50.300">
    <property type="entry name" value="P-loop containing nucleotide triphosphate hydrolases"/>
    <property type="match status" value="1"/>
</dbReference>
<dbReference type="Proteomes" id="UP001304243">
    <property type="component" value="Unassembled WGS sequence"/>
</dbReference>
<dbReference type="Pfam" id="PF05192">
    <property type="entry name" value="MutS_III"/>
    <property type="match status" value="1"/>
</dbReference>
<accession>A0AAN7I0F2</accession>
<dbReference type="GO" id="GO:0006298">
    <property type="term" value="P:mismatch repair"/>
    <property type="evidence" value="ECO:0007669"/>
    <property type="project" value="InterPro"/>
</dbReference>
<feature type="region of interest" description="Disordered" evidence="8">
    <location>
        <begin position="1"/>
        <end position="34"/>
    </location>
</feature>
<dbReference type="SUPFAM" id="SSF52540">
    <property type="entry name" value="P-loop containing nucleoside triphosphate hydrolases"/>
    <property type="match status" value="1"/>
</dbReference>
<dbReference type="AlphaFoldDB" id="A0AAN7I0F2"/>
<dbReference type="SMART" id="SM00534">
    <property type="entry name" value="MUTSac"/>
    <property type="match status" value="1"/>
</dbReference>
<dbReference type="GO" id="GO:0016829">
    <property type="term" value="F:lyase activity"/>
    <property type="evidence" value="ECO:0007669"/>
    <property type="project" value="UniProtKB-KW"/>
</dbReference>
<dbReference type="GO" id="GO:0030983">
    <property type="term" value="F:mismatched DNA binding"/>
    <property type="evidence" value="ECO:0007669"/>
    <property type="project" value="InterPro"/>
</dbReference>
<feature type="domain" description="DNA mismatch repair protein MutS core" evidence="9">
    <location>
        <begin position="212"/>
        <end position="548"/>
    </location>
</feature>
<dbReference type="InterPro" id="IPR036187">
    <property type="entry name" value="DNA_mismatch_repair_MutS_sf"/>
</dbReference>
<keyword evidence="11" id="KW-0456">Lyase</keyword>
<organism evidence="11 12">
    <name type="scientific">Mucor velutinosus</name>
    <dbReference type="NCBI Taxonomy" id="708070"/>
    <lineage>
        <taxon>Eukaryota</taxon>
        <taxon>Fungi</taxon>
        <taxon>Fungi incertae sedis</taxon>
        <taxon>Mucoromycota</taxon>
        <taxon>Mucoromycotina</taxon>
        <taxon>Mucoromycetes</taxon>
        <taxon>Mucorales</taxon>
        <taxon>Mucorineae</taxon>
        <taxon>Mucoraceae</taxon>
        <taxon>Mucor</taxon>
    </lineage>
</organism>
<dbReference type="RefSeq" id="XP_064681593.1">
    <property type="nucleotide sequence ID" value="XM_064821907.1"/>
</dbReference>